<sequence>MNCGRHSFKTHTLIIFLDYHYRYYHRMYGEKVKIALVVASYFVVSISMVLMNKFLLAKEESIPAPFFVTWYQCVLTAIICWALGLCGKASSESSFIHQFPEQYYDIGTAFRILPLSLIFVGMITFNNLCLKYVNVSFYLVARSLTIVFNVVLSYLFLGIKTSLAVITCCAIVIFGFYIGSDGEVNFSLIGTVFGVLSSLFVSLNSIYTKKMIPIVDNNSWKLCFYNNMNSTILFIPLILAFERGIILEHIKAFASPIFWTVMNAAGIFGFLIGIVTIAQISLTSPLTHNISGTAKACVQTIVAVVFLGDKLSLRSAFGTFLVLFGTFLYSLVRSREMDLEKAKKKAQADEAFVNENSDAVGSDTKDTEVKPLLSRKEQ</sequence>
<dbReference type="InParanoid" id="D8LVR0"/>
<dbReference type="AlphaFoldDB" id="D8LVR0"/>
<evidence type="ECO:0000256" key="1">
    <source>
        <dbReference type="ARBA" id="ARBA00004141"/>
    </source>
</evidence>
<dbReference type="InterPro" id="IPR004853">
    <property type="entry name" value="Sugar_P_trans_dom"/>
</dbReference>
<evidence type="ECO:0000256" key="4">
    <source>
        <dbReference type="ARBA" id="ARBA00023136"/>
    </source>
</evidence>
<accession>D8LVR0</accession>
<feature type="transmembrane region" description="Helical" evidence="6">
    <location>
        <begin position="34"/>
        <end position="56"/>
    </location>
</feature>
<feature type="transmembrane region" description="Helical" evidence="6">
    <location>
        <begin position="228"/>
        <end position="246"/>
    </location>
</feature>
<comment type="subcellular location">
    <subcellularLocation>
        <location evidence="1">Membrane</location>
        <topology evidence="1">Multi-pass membrane protein</topology>
    </subcellularLocation>
</comment>
<dbReference type="InterPro" id="IPR050186">
    <property type="entry name" value="TPT_transporter"/>
</dbReference>
<keyword evidence="9" id="KW-1185">Reference proteome</keyword>
<keyword evidence="3 6" id="KW-1133">Transmembrane helix</keyword>
<feature type="transmembrane region" description="Helical" evidence="6">
    <location>
        <begin position="68"/>
        <end position="87"/>
    </location>
</feature>
<dbReference type="Pfam" id="PF03151">
    <property type="entry name" value="TPT"/>
    <property type="match status" value="1"/>
</dbReference>
<evidence type="ECO:0000256" key="6">
    <source>
        <dbReference type="SAM" id="Phobius"/>
    </source>
</evidence>
<protein>
    <recommendedName>
        <fullName evidence="7">Sugar phosphate transporter domain-containing protein</fullName>
    </recommendedName>
</protein>
<feature type="transmembrane region" description="Helical" evidence="6">
    <location>
        <begin position="108"/>
        <end position="125"/>
    </location>
</feature>
<name>D8LVR0_BLAHO</name>
<feature type="transmembrane region" description="Helical" evidence="6">
    <location>
        <begin position="186"/>
        <end position="207"/>
    </location>
</feature>
<organism evidence="8">
    <name type="scientific">Blastocystis hominis</name>
    <dbReference type="NCBI Taxonomy" id="12968"/>
    <lineage>
        <taxon>Eukaryota</taxon>
        <taxon>Sar</taxon>
        <taxon>Stramenopiles</taxon>
        <taxon>Bigyra</taxon>
        <taxon>Opalozoa</taxon>
        <taxon>Opalinata</taxon>
        <taxon>Blastocystidae</taxon>
        <taxon>Blastocystis</taxon>
    </lineage>
</organism>
<feature type="transmembrane region" description="Helical" evidence="6">
    <location>
        <begin position="313"/>
        <end position="332"/>
    </location>
</feature>
<dbReference type="Proteomes" id="UP000008312">
    <property type="component" value="Unassembled WGS sequence"/>
</dbReference>
<feature type="compositionally biased region" description="Basic and acidic residues" evidence="5">
    <location>
        <begin position="363"/>
        <end position="378"/>
    </location>
</feature>
<feature type="transmembrane region" description="Helical" evidence="6">
    <location>
        <begin position="163"/>
        <end position="180"/>
    </location>
</feature>
<dbReference type="RefSeq" id="XP_012893947.1">
    <property type="nucleotide sequence ID" value="XM_013038493.1"/>
</dbReference>
<dbReference type="EMBL" id="FN668638">
    <property type="protein sequence ID" value="CBK19899.2"/>
    <property type="molecule type" value="Genomic_DNA"/>
</dbReference>
<keyword evidence="2 6" id="KW-0812">Transmembrane</keyword>
<evidence type="ECO:0000313" key="9">
    <source>
        <dbReference type="Proteomes" id="UP000008312"/>
    </source>
</evidence>
<reference evidence="8" key="1">
    <citation type="submission" date="2010-02" db="EMBL/GenBank/DDBJ databases">
        <title>Sequencing and annotation of the Blastocystis hominis genome.</title>
        <authorList>
            <person name="Wincker P."/>
        </authorList>
    </citation>
    <scope>NUCLEOTIDE SEQUENCE</scope>
    <source>
        <strain evidence="8">Singapore isolate B</strain>
    </source>
</reference>
<feature type="region of interest" description="Disordered" evidence="5">
    <location>
        <begin position="355"/>
        <end position="378"/>
    </location>
</feature>
<dbReference type="GeneID" id="24917621"/>
<dbReference type="OrthoDB" id="5547497at2759"/>
<feature type="transmembrane region" description="Helical" evidence="6">
    <location>
        <begin position="258"/>
        <end position="278"/>
    </location>
</feature>
<keyword evidence="4 6" id="KW-0472">Membrane</keyword>
<dbReference type="GO" id="GO:0016020">
    <property type="term" value="C:membrane"/>
    <property type="evidence" value="ECO:0007669"/>
    <property type="project" value="UniProtKB-SubCell"/>
</dbReference>
<feature type="domain" description="Sugar phosphate transporter" evidence="7">
    <location>
        <begin position="33"/>
        <end position="330"/>
    </location>
</feature>
<evidence type="ECO:0000256" key="5">
    <source>
        <dbReference type="SAM" id="MobiDB-lite"/>
    </source>
</evidence>
<evidence type="ECO:0000256" key="3">
    <source>
        <dbReference type="ARBA" id="ARBA00022989"/>
    </source>
</evidence>
<evidence type="ECO:0000256" key="2">
    <source>
        <dbReference type="ARBA" id="ARBA00022692"/>
    </source>
</evidence>
<feature type="transmembrane region" description="Helical" evidence="6">
    <location>
        <begin position="290"/>
        <end position="307"/>
    </location>
</feature>
<dbReference type="PANTHER" id="PTHR11132">
    <property type="entry name" value="SOLUTE CARRIER FAMILY 35"/>
    <property type="match status" value="1"/>
</dbReference>
<evidence type="ECO:0000259" key="7">
    <source>
        <dbReference type="Pfam" id="PF03151"/>
    </source>
</evidence>
<evidence type="ECO:0000313" key="8">
    <source>
        <dbReference type="EMBL" id="CBK19899.2"/>
    </source>
</evidence>
<proteinExistence type="predicted"/>
<feature type="transmembrane region" description="Helical" evidence="6">
    <location>
        <begin position="137"/>
        <end position="156"/>
    </location>
</feature>
<dbReference type="OMA" id="WWTSNIV"/>
<dbReference type="FunCoup" id="D8LVR0">
    <property type="interactions" value="44"/>
</dbReference>
<gene>
    <name evidence="8" type="ORF">GSBLH_T00000307001</name>
</gene>